<evidence type="ECO:0000313" key="2">
    <source>
        <dbReference type="Proteomes" id="UP000244810"/>
    </source>
</evidence>
<dbReference type="InterPro" id="IPR015813">
    <property type="entry name" value="Pyrv/PenolPyrv_kinase-like_dom"/>
</dbReference>
<reference evidence="1 2" key="1">
    <citation type="journal article" date="2011" name="Syst. Appl. Microbiol.">
        <title>Defluviimonas denitrificans gen. nov., sp. nov., and Pararhodobacter aggregans gen. nov., sp. nov., non-phototrophic Rhodobacteraceae from the biofilter of a marine aquaculture.</title>
        <authorList>
            <person name="Foesel B.U."/>
            <person name="Drake H.L."/>
            <person name="Schramm A."/>
        </authorList>
    </citation>
    <scope>NUCLEOTIDE SEQUENCE [LARGE SCALE GENOMIC DNA]</scope>
    <source>
        <strain evidence="1 2">D1-19</strain>
    </source>
</reference>
<dbReference type="RefSeq" id="WP_107752346.1">
    <property type="nucleotide sequence ID" value="NZ_QBKF01000007.1"/>
</dbReference>
<dbReference type="EMBL" id="QDDR01000007">
    <property type="protein sequence ID" value="PVE46774.1"/>
    <property type="molecule type" value="Genomic_DNA"/>
</dbReference>
<evidence type="ECO:0000313" key="1">
    <source>
        <dbReference type="EMBL" id="PVE46774.1"/>
    </source>
</evidence>
<dbReference type="SUPFAM" id="SSF51621">
    <property type="entry name" value="Phosphoenolpyruvate/pyruvate domain"/>
    <property type="match status" value="1"/>
</dbReference>
<dbReference type="Gene3D" id="3.20.20.60">
    <property type="entry name" value="Phosphoenolpyruvate-binding domains"/>
    <property type="match status" value="1"/>
</dbReference>
<dbReference type="InterPro" id="IPR039556">
    <property type="entry name" value="ICL/PEPM"/>
</dbReference>
<keyword evidence="2" id="KW-1185">Reference proteome</keyword>
<dbReference type="PANTHER" id="PTHR42905">
    <property type="entry name" value="PHOSPHOENOLPYRUVATE CARBOXYLASE"/>
    <property type="match status" value="1"/>
</dbReference>
<dbReference type="InterPro" id="IPR040442">
    <property type="entry name" value="Pyrv_kinase-like_dom_sf"/>
</dbReference>
<protein>
    <submittedName>
        <fullName evidence="1">2-methylisocitrate lyase</fullName>
    </submittedName>
</protein>
<name>A0A2T7UQ39_9RHOB</name>
<keyword evidence="1" id="KW-0456">Lyase</keyword>
<dbReference type="AlphaFoldDB" id="A0A2T7UQ39"/>
<proteinExistence type="predicted"/>
<dbReference type="Pfam" id="PF13714">
    <property type="entry name" value="PEP_mutase"/>
    <property type="match status" value="1"/>
</dbReference>
<dbReference type="Proteomes" id="UP000244810">
    <property type="component" value="Unassembled WGS sequence"/>
</dbReference>
<comment type="caution">
    <text evidence="1">The sequence shown here is derived from an EMBL/GenBank/DDBJ whole genome shotgun (WGS) entry which is preliminary data.</text>
</comment>
<dbReference type="Gene3D" id="6.10.250.2750">
    <property type="match status" value="1"/>
</dbReference>
<gene>
    <name evidence="1" type="ORF">DDE23_13885</name>
</gene>
<dbReference type="PANTHER" id="PTHR42905:SF16">
    <property type="entry name" value="CARBOXYPHOSPHONOENOLPYRUVATE PHOSPHONOMUTASE-LIKE PROTEIN (AFU_ORTHOLOGUE AFUA_5G07230)"/>
    <property type="match status" value="1"/>
</dbReference>
<sequence>MDQRAKFETFKALHAREGAFVLGNPWDAGSARVLAHLGFEALATTSAGYAFSVGRRDSFAGLSRDELLENARQIVDSCDLPVSADLEDGFGPAPDTCAETIRLAAGIGLVGGSIEDATGDPEVPIFDLGLAVARVQAAAEAARGLPFLLTARAENFLWGRADLGDTIARLQAFSEAGADVLYAPGLPDLAAIRTVCAEVDRPVNVVMGLSGPRYSVAELAGAGVRRISVGGSFARAAFGGLRRAAEEVLGAGTFGYADEAMSGRELTALMSDTRPPRRVSGPS</sequence>
<organism evidence="1 2">
    <name type="scientific">Pararhodobacter aggregans</name>
    <dbReference type="NCBI Taxonomy" id="404875"/>
    <lineage>
        <taxon>Bacteria</taxon>
        <taxon>Pseudomonadati</taxon>
        <taxon>Pseudomonadota</taxon>
        <taxon>Alphaproteobacteria</taxon>
        <taxon>Rhodobacterales</taxon>
        <taxon>Paracoccaceae</taxon>
        <taxon>Pararhodobacter</taxon>
    </lineage>
</organism>
<dbReference type="OrthoDB" id="9785398at2"/>
<dbReference type="GO" id="GO:0016829">
    <property type="term" value="F:lyase activity"/>
    <property type="evidence" value="ECO:0007669"/>
    <property type="project" value="UniProtKB-KW"/>
</dbReference>
<dbReference type="CDD" id="cd00377">
    <property type="entry name" value="ICL_PEPM"/>
    <property type="match status" value="1"/>
</dbReference>
<accession>A0A2T7UQ39</accession>